<gene>
    <name evidence="2" type="ORF">T265_02568</name>
</gene>
<proteinExistence type="predicted"/>
<evidence type="ECO:0000313" key="3">
    <source>
        <dbReference type="Proteomes" id="UP000054324"/>
    </source>
</evidence>
<dbReference type="Pfam" id="PF13540">
    <property type="entry name" value="RCC1_2"/>
    <property type="match status" value="2"/>
</dbReference>
<organism evidence="2 3">
    <name type="scientific">Opisthorchis viverrini</name>
    <name type="common">Southeast Asian liver fluke</name>
    <dbReference type="NCBI Taxonomy" id="6198"/>
    <lineage>
        <taxon>Eukaryota</taxon>
        <taxon>Metazoa</taxon>
        <taxon>Spiralia</taxon>
        <taxon>Lophotrochozoa</taxon>
        <taxon>Platyhelminthes</taxon>
        <taxon>Trematoda</taxon>
        <taxon>Digenea</taxon>
        <taxon>Opisthorchiida</taxon>
        <taxon>Opisthorchiata</taxon>
        <taxon>Opisthorchiidae</taxon>
        <taxon>Opisthorchis</taxon>
    </lineage>
</organism>
<dbReference type="Gene3D" id="2.130.10.30">
    <property type="entry name" value="Regulator of chromosome condensation 1/beta-lactamase-inhibitor protein II"/>
    <property type="match status" value="2"/>
</dbReference>
<dbReference type="Pfam" id="PF00415">
    <property type="entry name" value="RCC1"/>
    <property type="match status" value="1"/>
</dbReference>
<dbReference type="PRINTS" id="PR00633">
    <property type="entry name" value="RCCNDNSATION"/>
</dbReference>
<dbReference type="SUPFAM" id="SSF50985">
    <property type="entry name" value="RCC1/BLIP-II"/>
    <property type="match status" value="1"/>
</dbReference>
<evidence type="ECO:0000313" key="2">
    <source>
        <dbReference type="EMBL" id="KER31116.1"/>
    </source>
</evidence>
<evidence type="ECO:0000256" key="1">
    <source>
        <dbReference type="PROSITE-ProRule" id="PRU00235"/>
    </source>
</evidence>
<dbReference type="GO" id="GO:0019843">
    <property type="term" value="F:rRNA binding"/>
    <property type="evidence" value="ECO:0007669"/>
    <property type="project" value="TreeGrafter"/>
</dbReference>
<evidence type="ECO:0008006" key="4">
    <source>
        <dbReference type="Google" id="ProtNLM"/>
    </source>
</evidence>
<dbReference type="PROSITE" id="PS00626">
    <property type="entry name" value="RCC1_2"/>
    <property type="match status" value="1"/>
</dbReference>
<dbReference type="OrthoDB" id="70707at2759"/>
<dbReference type="InterPro" id="IPR009091">
    <property type="entry name" value="RCC1/BLIP-II"/>
</dbReference>
<dbReference type="Proteomes" id="UP000054324">
    <property type="component" value="Unassembled WGS sequence"/>
</dbReference>
<feature type="repeat" description="RCC1" evidence="1">
    <location>
        <begin position="336"/>
        <end position="374"/>
    </location>
</feature>
<sequence length="612" mass="66270">MEEAQKADSARRLFYSVRATGPRKPLAGGTVKDRKGATMMNKEECLNRWAEFFQRRLLCPPAAAHLETIADVELRMVNVVPLTALELWEDNLHHIVMRFNKIHGGRPKLGEGGPDGLRNMKRSFMWKNLSWVFHEVIRIPAAHASKKVAKKQELRDSTVHDLAVDMHWKGNRAYVFGLATTGALGIENLIVPQGGSWSPKWGLHYPARLRNLDDPVMAACGYGFTMYICGDNRHRRTLYGCGINSDGQLGQIFGLKSETPDSRPIHVVPAPHSILLPLSKSETEHLSLAHIACGRAHSVVGLEPQAEQDGRIRGRPLLFTMGNNAFGQCGRQIVQGELYGPGTAVTSRISLPPEVLGLKQICCGQDHTLLLSIDGVVYAAGLGTDGQTGLGHLSCTDQFQAVGGALRKVHITQLSSVGDTVLALSECGRLFAWGNNEYGQIWPAGDALQVPEPVELPLDECVVPEEAGANFRGVRIGKILSVAAAGSMCSLVDDAGFLFVWGFGCIGLGPQTNFAHRPTLIPPGLFVPAIPKSPQALVSVTAGLHHFIARNVNGLLWAWGAPRSGLYCLGLGAELGKKSSRQTYPFPVKIPAEVKHVLCGVDHSVVLAKSLA</sequence>
<dbReference type="PANTHER" id="PTHR46337">
    <property type="entry name" value="RCC1-LIKE G EXCHANGING FACTOR-LIKE PROTEIN"/>
    <property type="match status" value="1"/>
</dbReference>
<dbReference type="GO" id="GO:0005085">
    <property type="term" value="F:guanyl-nucleotide exchange factor activity"/>
    <property type="evidence" value="ECO:0007669"/>
    <property type="project" value="TreeGrafter"/>
</dbReference>
<dbReference type="InterPro" id="IPR000408">
    <property type="entry name" value="Reg_chr_condens"/>
</dbReference>
<reference evidence="2 3" key="1">
    <citation type="submission" date="2013-11" db="EMBL/GenBank/DDBJ databases">
        <title>Opisthorchis viverrini - life in the bile duct.</title>
        <authorList>
            <person name="Young N.D."/>
            <person name="Nagarajan N."/>
            <person name="Lin S.J."/>
            <person name="Korhonen P.K."/>
            <person name="Jex A.R."/>
            <person name="Hall R.S."/>
            <person name="Safavi-Hemami H."/>
            <person name="Kaewkong W."/>
            <person name="Bertrand D."/>
            <person name="Gao S."/>
            <person name="Seet Q."/>
            <person name="Wongkham S."/>
            <person name="Teh B.T."/>
            <person name="Wongkham C."/>
            <person name="Intapan P.M."/>
            <person name="Maleewong W."/>
            <person name="Yang X."/>
            <person name="Hu M."/>
            <person name="Wang Z."/>
            <person name="Hofmann A."/>
            <person name="Sternberg P.W."/>
            <person name="Tan P."/>
            <person name="Wang J."/>
            <person name="Gasser R.B."/>
        </authorList>
    </citation>
    <scope>NUCLEOTIDE SEQUENCE [LARGE SCALE GENOMIC DNA]</scope>
</reference>
<dbReference type="PANTHER" id="PTHR46337:SF1">
    <property type="entry name" value="RCC1-LIKE G EXCHANGING FACTOR-LIKE PROTEIN"/>
    <property type="match status" value="1"/>
</dbReference>
<feature type="repeat" description="RCC1" evidence="1">
    <location>
        <begin position="554"/>
        <end position="610"/>
    </location>
</feature>
<accession>A0A074ZVG1</accession>
<dbReference type="KEGG" id="ovi:T265_02568"/>
<dbReference type="GO" id="GO:0005743">
    <property type="term" value="C:mitochondrial inner membrane"/>
    <property type="evidence" value="ECO:0007669"/>
    <property type="project" value="TreeGrafter"/>
</dbReference>
<dbReference type="STRING" id="6198.A0A074ZVG1"/>
<dbReference type="EMBL" id="KL596650">
    <property type="protein sequence ID" value="KER31116.1"/>
    <property type="molecule type" value="Genomic_DNA"/>
</dbReference>
<dbReference type="InterPro" id="IPR053035">
    <property type="entry name" value="Mitochondrial_GEF_domain"/>
</dbReference>
<dbReference type="RefSeq" id="XP_009165111.1">
    <property type="nucleotide sequence ID" value="XM_009166847.1"/>
</dbReference>
<dbReference type="AlphaFoldDB" id="A0A074ZVG1"/>
<dbReference type="GO" id="GO:0070131">
    <property type="term" value="P:positive regulation of mitochondrial translation"/>
    <property type="evidence" value="ECO:0007669"/>
    <property type="project" value="TreeGrafter"/>
</dbReference>
<dbReference type="GeneID" id="20316756"/>
<protein>
    <recommendedName>
        <fullName evidence="4">Regulator of condensation</fullName>
    </recommendedName>
</protein>
<dbReference type="PROSITE" id="PS50012">
    <property type="entry name" value="RCC1_3"/>
    <property type="match status" value="2"/>
</dbReference>
<name>A0A074ZVG1_OPIVI</name>
<dbReference type="CTD" id="20316756"/>
<keyword evidence="3" id="KW-1185">Reference proteome</keyword>